<dbReference type="Proteomes" id="UP000729402">
    <property type="component" value="Unassembled WGS sequence"/>
</dbReference>
<accession>A0A8J5QTN1</accession>
<name>A0A8J5QTN1_ZIZPA</name>
<protein>
    <submittedName>
        <fullName evidence="2">Uncharacterized protein</fullName>
    </submittedName>
</protein>
<reference evidence="2" key="2">
    <citation type="submission" date="2021-02" db="EMBL/GenBank/DDBJ databases">
        <authorList>
            <person name="Kimball J.A."/>
            <person name="Haas M.W."/>
            <person name="Macchietto M."/>
            <person name="Kono T."/>
            <person name="Duquette J."/>
            <person name="Shao M."/>
        </authorList>
    </citation>
    <scope>NUCLEOTIDE SEQUENCE</scope>
    <source>
        <tissue evidence="2">Fresh leaf tissue</tissue>
    </source>
</reference>
<organism evidence="2 3">
    <name type="scientific">Zizania palustris</name>
    <name type="common">Northern wild rice</name>
    <dbReference type="NCBI Taxonomy" id="103762"/>
    <lineage>
        <taxon>Eukaryota</taxon>
        <taxon>Viridiplantae</taxon>
        <taxon>Streptophyta</taxon>
        <taxon>Embryophyta</taxon>
        <taxon>Tracheophyta</taxon>
        <taxon>Spermatophyta</taxon>
        <taxon>Magnoliopsida</taxon>
        <taxon>Liliopsida</taxon>
        <taxon>Poales</taxon>
        <taxon>Poaceae</taxon>
        <taxon>BOP clade</taxon>
        <taxon>Oryzoideae</taxon>
        <taxon>Oryzeae</taxon>
        <taxon>Zizaniinae</taxon>
        <taxon>Zizania</taxon>
    </lineage>
</organism>
<evidence type="ECO:0000313" key="2">
    <source>
        <dbReference type="EMBL" id="KAG8040753.1"/>
    </source>
</evidence>
<proteinExistence type="predicted"/>
<dbReference type="EMBL" id="JAAALK010001735">
    <property type="protein sequence ID" value="KAG8040753.1"/>
    <property type="molecule type" value="Genomic_DNA"/>
</dbReference>
<comment type="caution">
    <text evidence="2">The sequence shown here is derived from an EMBL/GenBank/DDBJ whole genome shotgun (WGS) entry which is preliminary data.</text>
</comment>
<feature type="region of interest" description="Disordered" evidence="1">
    <location>
        <begin position="95"/>
        <end position="115"/>
    </location>
</feature>
<sequence>MILEASQSSLVLVTSATQVLEIPATPVVATSLPPPVETEDFQGWLEDLLAELSSTLPQALLPTPPKKVAALFKKPLSPRAIRAIREAISGGGGQDWFARSSAPSTSTPVDLGMEA</sequence>
<gene>
    <name evidence="2" type="ORF">GUJ93_ZPchr0337g7086</name>
</gene>
<reference evidence="2" key="1">
    <citation type="journal article" date="2021" name="bioRxiv">
        <title>Whole Genome Assembly and Annotation of Northern Wild Rice, Zizania palustris L., Supports a Whole Genome Duplication in the Zizania Genus.</title>
        <authorList>
            <person name="Haas M."/>
            <person name="Kono T."/>
            <person name="Macchietto M."/>
            <person name="Millas R."/>
            <person name="McGilp L."/>
            <person name="Shao M."/>
            <person name="Duquette J."/>
            <person name="Hirsch C.N."/>
            <person name="Kimball J."/>
        </authorList>
    </citation>
    <scope>NUCLEOTIDE SEQUENCE</scope>
    <source>
        <tissue evidence="2">Fresh leaf tissue</tissue>
    </source>
</reference>
<keyword evidence="3" id="KW-1185">Reference proteome</keyword>
<evidence type="ECO:0000256" key="1">
    <source>
        <dbReference type="SAM" id="MobiDB-lite"/>
    </source>
</evidence>
<evidence type="ECO:0000313" key="3">
    <source>
        <dbReference type="Proteomes" id="UP000729402"/>
    </source>
</evidence>
<dbReference type="AlphaFoldDB" id="A0A8J5QTN1"/>